<dbReference type="EMBL" id="FLUQ01000006">
    <property type="protein sequence ID" value="SBW10241.1"/>
    <property type="molecule type" value="Genomic_DNA"/>
</dbReference>
<name>A0A212KF28_9DELT</name>
<accession>A0A212KF28</accession>
<proteinExistence type="predicted"/>
<reference evidence="1" key="1">
    <citation type="submission" date="2016-04" db="EMBL/GenBank/DDBJ databases">
        <authorList>
            <person name="Evans L.H."/>
            <person name="Alamgir A."/>
            <person name="Owens N."/>
            <person name="Weber N.D."/>
            <person name="Virtaneva K."/>
            <person name="Barbian K."/>
            <person name="Babar A."/>
            <person name="Rosenke K."/>
        </authorList>
    </citation>
    <scope>NUCLEOTIDE SEQUENCE</scope>
    <source>
        <strain evidence="1">86</strain>
    </source>
</reference>
<dbReference type="AlphaFoldDB" id="A0A212KF28"/>
<protein>
    <recommendedName>
        <fullName evidence="2">Glyoxalase/bleomycin resistance protein/dioxygenase</fullName>
    </recommendedName>
</protein>
<evidence type="ECO:0008006" key="2">
    <source>
        <dbReference type="Google" id="ProtNLM"/>
    </source>
</evidence>
<evidence type="ECO:0000313" key="1">
    <source>
        <dbReference type="EMBL" id="SBW10241.1"/>
    </source>
</evidence>
<organism evidence="1">
    <name type="scientific">uncultured delta proteobacterium</name>
    <dbReference type="NCBI Taxonomy" id="34034"/>
    <lineage>
        <taxon>Bacteria</taxon>
        <taxon>Deltaproteobacteria</taxon>
        <taxon>environmental samples</taxon>
    </lineage>
</organism>
<gene>
    <name evidence="1" type="ORF">KL86DPRO_60089</name>
</gene>
<sequence length="106" mass="12140">MSAKYLHMGIPVTNKKPGMVYVDAMKLWMSNPDDYDYKIEYLKFEEGGPFPEIMHKNPHVAFQVDDAEPYLAEADQIIFGPVSNPDGSRMAFIIKDDTILELLEKK</sequence>